<dbReference type="RefSeq" id="XP_024344125.1">
    <property type="nucleotide sequence ID" value="XM_024483865.1"/>
</dbReference>
<reference evidence="2 3" key="1">
    <citation type="submission" date="2017-04" db="EMBL/GenBank/DDBJ databases">
        <title>Genome Sequence of the Model Brown-Rot Fungus Postia placenta SB12.</title>
        <authorList>
            <consortium name="DOE Joint Genome Institute"/>
            <person name="Gaskell J."/>
            <person name="Kersten P."/>
            <person name="Larrondo L.F."/>
            <person name="Canessa P."/>
            <person name="Martinez D."/>
            <person name="Hibbett D."/>
            <person name="Schmoll M."/>
            <person name="Kubicek C.P."/>
            <person name="Martinez A.T."/>
            <person name="Yadav J."/>
            <person name="Master E."/>
            <person name="Magnuson J.K."/>
            <person name="James T."/>
            <person name="Yaver D."/>
            <person name="Berka R."/>
            <person name="Labutti K."/>
            <person name="Lipzen A."/>
            <person name="Aerts A."/>
            <person name="Barry K."/>
            <person name="Henrissat B."/>
            <person name="Blanchette R."/>
            <person name="Grigoriev I."/>
            <person name="Cullen D."/>
        </authorList>
    </citation>
    <scope>NUCLEOTIDE SEQUENCE [LARGE SCALE GENOMIC DNA]</scope>
    <source>
        <strain evidence="2 3">MAD-698-R-SB12</strain>
    </source>
</reference>
<dbReference type="PANTHER" id="PTHR28272:SF1">
    <property type="entry name" value="RIBONUCLEASES P_MRP PROTEIN SUBUNIT POP3"/>
    <property type="match status" value="1"/>
</dbReference>
<feature type="compositionally biased region" description="Basic residues" evidence="1">
    <location>
        <begin position="73"/>
        <end position="93"/>
    </location>
</feature>
<name>A0A1X6NFB5_9APHY</name>
<dbReference type="Proteomes" id="UP000194127">
    <property type="component" value="Unassembled WGS sequence"/>
</dbReference>
<dbReference type="GO" id="GO:0000172">
    <property type="term" value="C:ribonuclease MRP complex"/>
    <property type="evidence" value="ECO:0007669"/>
    <property type="project" value="TreeGrafter"/>
</dbReference>
<dbReference type="Pfam" id="PF08228">
    <property type="entry name" value="RNase_P_pop3"/>
    <property type="match status" value="1"/>
</dbReference>
<dbReference type="GO" id="GO:0008033">
    <property type="term" value="P:tRNA processing"/>
    <property type="evidence" value="ECO:0007669"/>
    <property type="project" value="InterPro"/>
</dbReference>
<dbReference type="STRING" id="670580.A0A1X6NFB5"/>
<dbReference type="GO" id="GO:0005829">
    <property type="term" value="C:cytosol"/>
    <property type="evidence" value="ECO:0007669"/>
    <property type="project" value="TreeGrafter"/>
</dbReference>
<dbReference type="GO" id="GO:0004526">
    <property type="term" value="F:ribonuclease P activity"/>
    <property type="evidence" value="ECO:0007669"/>
    <property type="project" value="TreeGrafter"/>
</dbReference>
<dbReference type="EMBL" id="KZ110591">
    <property type="protein sequence ID" value="OSX67331.1"/>
    <property type="molecule type" value="Genomic_DNA"/>
</dbReference>
<keyword evidence="3" id="KW-1185">Reference proteome</keyword>
<dbReference type="GeneID" id="36328814"/>
<feature type="compositionally biased region" description="Basic and acidic residues" evidence="1">
    <location>
        <begin position="276"/>
        <end position="297"/>
    </location>
</feature>
<feature type="region of interest" description="Disordered" evidence="1">
    <location>
        <begin position="275"/>
        <end position="320"/>
    </location>
</feature>
<evidence type="ECO:0000313" key="2">
    <source>
        <dbReference type="EMBL" id="OSX67331.1"/>
    </source>
</evidence>
<dbReference type="GO" id="GO:0034965">
    <property type="term" value="P:intronic box C/D snoRNA processing"/>
    <property type="evidence" value="ECO:0007669"/>
    <property type="project" value="TreeGrafter"/>
</dbReference>
<gene>
    <name evidence="2" type="ORF">POSPLADRAFT_1129672</name>
</gene>
<sequence>MSDKVARTLTNPSNRAKPKDDNDRRIVYRSVLENPFRIQWWPSVPVNLQNSILARVIDMAEGVSEYHLSREKMSRKRKRSQKGSNSRRSKRRSHTDPAFPPAPRTEPDDETSGNSILPQPVIRHHLTTGINEVTKLLERVAQSYRQTITALDTLVPESRSDTGSILILVCRGDVDPPILIDHLPHLVAACNSSRSDPLDNGIWLVPLQKGAESSLADALGLRRVSVLAVHVNAPRFRELTPLLGSVQLLRASWLTPRQGQHERLVPTHVKQLRTTAPKDMKGAKEQRARNRAAARERKKEKKQKVAQKTVISSAAPLCPT</sequence>
<dbReference type="PANTHER" id="PTHR28272">
    <property type="entry name" value="RIBONUCLEASES P/MRP PROTEIN SUBUNIT POP3"/>
    <property type="match status" value="1"/>
</dbReference>
<accession>A0A1X6NFB5</accession>
<evidence type="ECO:0000313" key="3">
    <source>
        <dbReference type="Proteomes" id="UP000194127"/>
    </source>
</evidence>
<dbReference type="InterPro" id="IPR029064">
    <property type="entry name" value="Ribosomal_eL30-like_sf"/>
</dbReference>
<feature type="region of interest" description="Disordered" evidence="1">
    <location>
        <begin position="1"/>
        <end position="22"/>
    </location>
</feature>
<dbReference type="GO" id="GO:0005655">
    <property type="term" value="C:nucleolar ribonuclease P complex"/>
    <property type="evidence" value="ECO:0007669"/>
    <property type="project" value="TreeGrafter"/>
</dbReference>
<dbReference type="AlphaFoldDB" id="A0A1X6NFB5"/>
<dbReference type="InterPro" id="IPR013241">
    <property type="entry name" value="RNase_P_Pop3"/>
</dbReference>
<proteinExistence type="predicted"/>
<dbReference type="Gene3D" id="3.30.1330.30">
    <property type="match status" value="1"/>
</dbReference>
<evidence type="ECO:0000256" key="1">
    <source>
        <dbReference type="SAM" id="MobiDB-lite"/>
    </source>
</evidence>
<dbReference type="OrthoDB" id="20109at2759"/>
<feature type="region of interest" description="Disordered" evidence="1">
    <location>
        <begin position="67"/>
        <end position="120"/>
    </location>
</feature>
<dbReference type="GO" id="GO:0000171">
    <property type="term" value="F:ribonuclease MRP activity"/>
    <property type="evidence" value="ECO:0007669"/>
    <property type="project" value="TreeGrafter"/>
</dbReference>
<protein>
    <submittedName>
        <fullName evidence="2">Uncharacterized protein</fullName>
    </submittedName>
</protein>
<dbReference type="GO" id="GO:0006364">
    <property type="term" value="P:rRNA processing"/>
    <property type="evidence" value="ECO:0007669"/>
    <property type="project" value="InterPro"/>
</dbReference>
<organism evidence="2 3">
    <name type="scientific">Postia placenta MAD-698-R-SB12</name>
    <dbReference type="NCBI Taxonomy" id="670580"/>
    <lineage>
        <taxon>Eukaryota</taxon>
        <taxon>Fungi</taxon>
        <taxon>Dikarya</taxon>
        <taxon>Basidiomycota</taxon>
        <taxon>Agaricomycotina</taxon>
        <taxon>Agaricomycetes</taxon>
        <taxon>Polyporales</taxon>
        <taxon>Adustoporiaceae</taxon>
        <taxon>Rhodonia</taxon>
    </lineage>
</organism>